<protein>
    <submittedName>
        <fullName evidence="1">Uncharacterized protein</fullName>
    </submittedName>
</protein>
<dbReference type="Proteomes" id="UP000712281">
    <property type="component" value="Unassembled WGS sequence"/>
</dbReference>
<accession>A0A8S9LS90</accession>
<evidence type="ECO:0000313" key="2">
    <source>
        <dbReference type="Proteomes" id="UP000712281"/>
    </source>
</evidence>
<gene>
    <name evidence="1" type="ORF">F2Q68_00043008</name>
</gene>
<organism evidence="1 2">
    <name type="scientific">Brassica cretica</name>
    <name type="common">Mustard</name>
    <dbReference type="NCBI Taxonomy" id="69181"/>
    <lineage>
        <taxon>Eukaryota</taxon>
        <taxon>Viridiplantae</taxon>
        <taxon>Streptophyta</taxon>
        <taxon>Embryophyta</taxon>
        <taxon>Tracheophyta</taxon>
        <taxon>Spermatophyta</taxon>
        <taxon>Magnoliopsida</taxon>
        <taxon>eudicotyledons</taxon>
        <taxon>Gunneridae</taxon>
        <taxon>Pentapetalae</taxon>
        <taxon>rosids</taxon>
        <taxon>malvids</taxon>
        <taxon>Brassicales</taxon>
        <taxon>Brassicaceae</taxon>
        <taxon>Brassiceae</taxon>
        <taxon>Brassica</taxon>
    </lineage>
</organism>
<dbReference type="AlphaFoldDB" id="A0A8S9LS90"/>
<evidence type="ECO:0000313" key="1">
    <source>
        <dbReference type="EMBL" id="KAF2608063.1"/>
    </source>
</evidence>
<sequence>MCVMSREIVCCNASLVDKASARSGEETCNWTLDPRSSSAPEKLVKIQRVPAVEMSALHVASVLQRIEIVVSVGSGGGIWYLVDRPAVVDMLISRAPDRLAYPGEEVAGDSIACHVRDSLNGEGKPGAHRAGSSHGAGCYNKRSTFYVITCTADLGSQPCRGTDPKPSHVDPH</sequence>
<proteinExistence type="predicted"/>
<dbReference type="EMBL" id="QGKW02000276">
    <property type="protein sequence ID" value="KAF2608063.1"/>
    <property type="molecule type" value="Genomic_DNA"/>
</dbReference>
<name>A0A8S9LS90_BRACR</name>
<comment type="caution">
    <text evidence="1">The sequence shown here is derived from an EMBL/GenBank/DDBJ whole genome shotgun (WGS) entry which is preliminary data.</text>
</comment>
<reference evidence="1" key="1">
    <citation type="submission" date="2019-12" db="EMBL/GenBank/DDBJ databases">
        <title>Genome sequencing and annotation of Brassica cretica.</title>
        <authorList>
            <person name="Studholme D.J."/>
            <person name="Sarris P.F."/>
        </authorList>
    </citation>
    <scope>NUCLEOTIDE SEQUENCE</scope>
    <source>
        <strain evidence="1">PFS-001/15</strain>
        <tissue evidence="1">Leaf</tissue>
    </source>
</reference>